<dbReference type="PANTHER" id="PTHR10272">
    <property type="entry name" value="PLATELET-ACTIVATING FACTOR ACETYLHYDROLASE"/>
    <property type="match status" value="1"/>
</dbReference>
<dbReference type="GO" id="GO:0016042">
    <property type="term" value="P:lipid catabolic process"/>
    <property type="evidence" value="ECO:0007669"/>
    <property type="project" value="UniProtKB-KW"/>
</dbReference>
<dbReference type="RefSeq" id="WP_015955237.1">
    <property type="nucleotide sequence ID" value="NC_011729.1"/>
</dbReference>
<dbReference type="Pfam" id="PF07176">
    <property type="entry name" value="DUF1400"/>
    <property type="match status" value="1"/>
</dbReference>
<dbReference type="PANTHER" id="PTHR10272:SF13">
    <property type="entry name" value="POLY(ETHYLENE TEREPHTHALATE) HYDROLASE"/>
    <property type="match status" value="1"/>
</dbReference>
<dbReference type="AlphaFoldDB" id="B7KCU0"/>
<name>B7KCU0_GLOC7</name>
<keyword evidence="2" id="KW-0442">Lipid degradation</keyword>
<dbReference type="OrthoDB" id="422423at2"/>
<reference evidence="6" key="1">
    <citation type="journal article" date="2011" name="MBio">
        <title>Novel metabolic attributes of the genus Cyanothece, comprising a group of unicellular nitrogen-fixing Cyanobacteria.</title>
        <authorList>
            <person name="Bandyopadhyay A."/>
            <person name="Elvitigala T."/>
            <person name="Welsh E."/>
            <person name="Stockel J."/>
            <person name="Liberton M."/>
            <person name="Min H."/>
            <person name="Sherman L.A."/>
            <person name="Pakrasi H.B."/>
        </authorList>
    </citation>
    <scope>NUCLEOTIDE SEQUENCE [LARGE SCALE GENOMIC DNA]</scope>
    <source>
        <strain evidence="6">PCC 7424</strain>
    </source>
</reference>
<dbReference type="ESTHER" id="cyap7-b7kcu0">
    <property type="family name" value="Duf_1400"/>
</dbReference>
<dbReference type="GO" id="GO:0003847">
    <property type="term" value="F:1-alkyl-2-acetylglycerophosphocholine esterase activity"/>
    <property type="evidence" value="ECO:0007669"/>
    <property type="project" value="TreeGrafter"/>
</dbReference>
<dbReference type="EMBL" id="CP001291">
    <property type="protein sequence ID" value="ACK71641.1"/>
    <property type="molecule type" value="Genomic_DNA"/>
</dbReference>
<dbReference type="eggNOG" id="COG4188">
    <property type="taxonomic scope" value="Bacteria"/>
</dbReference>
<keyword evidence="6" id="KW-1185">Reference proteome</keyword>
<gene>
    <name evidence="5" type="ordered locus">PCC7424_3241</name>
</gene>
<dbReference type="InterPro" id="IPR017395">
    <property type="entry name" value="Chlorophyllase-like"/>
</dbReference>
<dbReference type="InterPro" id="IPR029058">
    <property type="entry name" value="AB_hydrolase_fold"/>
</dbReference>
<evidence type="ECO:0000259" key="4">
    <source>
        <dbReference type="Pfam" id="PF07176"/>
    </source>
</evidence>
<accession>B7KCU0</accession>
<evidence type="ECO:0000256" key="1">
    <source>
        <dbReference type="ARBA" id="ARBA00022801"/>
    </source>
</evidence>
<dbReference type="Gene3D" id="3.40.50.1820">
    <property type="entry name" value="alpha/beta hydrolase"/>
    <property type="match status" value="1"/>
</dbReference>
<evidence type="ECO:0000313" key="5">
    <source>
        <dbReference type="EMBL" id="ACK71641.1"/>
    </source>
</evidence>
<dbReference type="InterPro" id="IPR010802">
    <property type="entry name" value="DUF1400"/>
</dbReference>
<evidence type="ECO:0000256" key="3">
    <source>
        <dbReference type="ARBA" id="ARBA00023098"/>
    </source>
</evidence>
<dbReference type="Pfam" id="PF07224">
    <property type="entry name" value="Chlorophyllase"/>
    <property type="match status" value="1"/>
</dbReference>
<dbReference type="HOGENOM" id="CLU_029435_0_0_3"/>
<dbReference type="STRING" id="65393.PCC7424_3241"/>
<dbReference type="SUPFAM" id="SSF53474">
    <property type="entry name" value="alpha/beta-Hydrolases"/>
    <property type="match status" value="1"/>
</dbReference>
<feature type="domain" description="DUF1400" evidence="4">
    <location>
        <begin position="40"/>
        <end position="164"/>
    </location>
</feature>
<organism evidence="5 6">
    <name type="scientific">Gloeothece citriformis (strain PCC 7424)</name>
    <name type="common">Cyanothece sp. (strain PCC 7424)</name>
    <dbReference type="NCBI Taxonomy" id="65393"/>
    <lineage>
        <taxon>Bacteria</taxon>
        <taxon>Bacillati</taxon>
        <taxon>Cyanobacteriota</taxon>
        <taxon>Cyanophyceae</taxon>
        <taxon>Oscillatoriophycideae</taxon>
        <taxon>Chroococcales</taxon>
        <taxon>Aphanothecaceae</taxon>
        <taxon>Gloeothece</taxon>
        <taxon>Gloeothece citriformis</taxon>
    </lineage>
</organism>
<dbReference type="KEGG" id="cyc:PCC7424_3241"/>
<protein>
    <recommendedName>
        <fullName evidence="4">DUF1400 domain-containing protein</fullName>
    </recommendedName>
</protein>
<sequence>MILATIKSPKTAPKFKLRLKKLSVILGVMGAVVTGNPVKAAENIFLTYGPFKLTLRVESLELFAEENRVNQNLAFYFRRTTEEQQAEFREALTKRADIDPVLLSRFFNTEIGEDILTRFGNYITIERDGNGKHGLRAAIVQAAFDPEEGLTLLNVIRKFPTNIQLRGEELLAFSQLVERVVTATITFTDVMAKLSSQEAQTETPVDFSQLPDLRQPGSFRTEKTVMNLNDTTRNRRFYTIIYKPQNLTSNNTPVIIFSHGLASRPEDFESLAQHLASYGFVIALPQHPGSDYQQVQAFIAGFSRQIFDPNEFINRPLDISYVIDELQRLNSSEFEGRLDLENVGVGGHSFGGYAALAVAGAEIDFDHLQKDCDNQFGGLNTSLLLQCRALNLPRQVYNFKDPRVKAVFASNPVNSSIFGPQGLGKIQIPVGFGSGNFDPATPAVYEQVRSFVWLTTPDKYLGLAEGQAHVDFSQLDAGITQVIDSVPQLTLPSPELLQSYRNAMGVAFFKVHLSQNPQYRPYLSASYAAYLSQNEPFRLFLISNASRPGLDQAIANFIARHGRLVRE</sequence>
<keyword evidence="1" id="KW-0378">Hydrolase</keyword>
<evidence type="ECO:0000313" key="6">
    <source>
        <dbReference type="Proteomes" id="UP000002384"/>
    </source>
</evidence>
<proteinExistence type="predicted"/>
<dbReference type="Proteomes" id="UP000002384">
    <property type="component" value="Chromosome"/>
</dbReference>
<keyword evidence="3" id="KW-0443">Lipid metabolism</keyword>
<evidence type="ECO:0000256" key="2">
    <source>
        <dbReference type="ARBA" id="ARBA00022963"/>
    </source>
</evidence>